<reference evidence="1 2" key="1">
    <citation type="submission" date="2024-03" db="EMBL/GenBank/DDBJ databases">
        <title>Pseudoalteromonas qingdaonensis sp. nov., isolated from the intestines of marine benthic organisms.</title>
        <authorList>
            <person name="Lin X."/>
            <person name="Fang S."/>
            <person name="Hu X."/>
        </authorList>
    </citation>
    <scope>NUCLEOTIDE SEQUENCE [LARGE SCALE GENOMIC DNA]</scope>
    <source>
        <strain evidence="1 2">YIC-827</strain>
    </source>
</reference>
<dbReference type="PANTHER" id="PTHR36978">
    <property type="entry name" value="P-LOOP CONTAINING NUCLEOTIDE TRIPHOSPHATE HYDROLASE"/>
    <property type="match status" value="1"/>
</dbReference>
<dbReference type="Gene3D" id="3.40.50.300">
    <property type="entry name" value="P-loop containing nucleotide triphosphate hydrolases"/>
    <property type="match status" value="1"/>
</dbReference>
<dbReference type="SUPFAM" id="SSF52540">
    <property type="entry name" value="P-loop containing nucleoside triphosphate hydrolases"/>
    <property type="match status" value="1"/>
</dbReference>
<proteinExistence type="predicted"/>
<dbReference type="PANTHER" id="PTHR36978:SF4">
    <property type="entry name" value="P-LOOP CONTAINING NUCLEOSIDE TRIPHOSPHATE HYDROLASE PROTEIN"/>
    <property type="match status" value="1"/>
</dbReference>
<sequence length="225" mass="25439">MAPLFLGAGEARMNAVEKIFVLGLPRTGTTSVCVAALQLGLPTAHTAYTQACFEQAQVLADTPCFSHYPELARRYPLSRFILLCRDEQAWLASIKQLLARMSDNLLCTHGGFSPLLKQSYGRVFSPLNEQTLANDEHLLHCYRRHQQQVRDYFATQSERLLCLNLGEPNAYHTFCRFLGVEPQGREFAHLNKGNKVMAWRDIKSPLKIASTRNGKVDNLDSWWLG</sequence>
<keyword evidence="2" id="KW-1185">Reference proteome</keyword>
<dbReference type="Pfam" id="PF17784">
    <property type="entry name" value="Sulfotransfer_4"/>
    <property type="match status" value="2"/>
</dbReference>
<dbReference type="InterPro" id="IPR040632">
    <property type="entry name" value="Sulfotransfer_4"/>
</dbReference>
<dbReference type="RefSeq" id="WP_342679555.1">
    <property type="nucleotide sequence ID" value="NZ_JBCGCU010000015.1"/>
</dbReference>
<evidence type="ECO:0000313" key="1">
    <source>
        <dbReference type="EMBL" id="MEM0516229.1"/>
    </source>
</evidence>
<gene>
    <name evidence="1" type="ORF">WCN91_12545</name>
</gene>
<protein>
    <submittedName>
        <fullName evidence="1">Sulfotransferase family protein</fullName>
    </submittedName>
</protein>
<dbReference type="Proteomes" id="UP001447008">
    <property type="component" value="Unassembled WGS sequence"/>
</dbReference>
<comment type="caution">
    <text evidence="1">The sequence shown here is derived from an EMBL/GenBank/DDBJ whole genome shotgun (WGS) entry which is preliminary data.</text>
</comment>
<evidence type="ECO:0000313" key="2">
    <source>
        <dbReference type="Proteomes" id="UP001447008"/>
    </source>
</evidence>
<dbReference type="EMBL" id="JBCGCU010000015">
    <property type="protein sequence ID" value="MEM0516229.1"/>
    <property type="molecule type" value="Genomic_DNA"/>
</dbReference>
<accession>A0ABU9N0X3</accession>
<organism evidence="1 2">
    <name type="scientific">Pseudoalteromonas qingdaonensis</name>
    <dbReference type="NCBI Taxonomy" id="3131913"/>
    <lineage>
        <taxon>Bacteria</taxon>
        <taxon>Pseudomonadati</taxon>
        <taxon>Pseudomonadota</taxon>
        <taxon>Gammaproteobacteria</taxon>
        <taxon>Alteromonadales</taxon>
        <taxon>Pseudoalteromonadaceae</taxon>
        <taxon>Pseudoalteromonas</taxon>
    </lineage>
</organism>
<dbReference type="InterPro" id="IPR027417">
    <property type="entry name" value="P-loop_NTPase"/>
</dbReference>
<name>A0ABU9N0X3_9GAMM</name>